<evidence type="ECO:0000313" key="2">
    <source>
        <dbReference type="Proteomes" id="UP000215914"/>
    </source>
</evidence>
<name>A0A9K3JPZ7_HELAN</name>
<dbReference type="Proteomes" id="UP000215914">
    <property type="component" value="Unassembled WGS sequence"/>
</dbReference>
<reference evidence="1" key="2">
    <citation type="submission" date="2020-06" db="EMBL/GenBank/DDBJ databases">
        <title>Helianthus annuus Genome sequencing and assembly Release 2.</title>
        <authorList>
            <person name="Gouzy J."/>
            <person name="Langlade N."/>
            <person name="Munos S."/>
        </authorList>
    </citation>
    <scope>NUCLEOTIDE SEQUENCE</scope>
    <source>
        <tissue evidence="1">Leaves</tissue>
    </source>
</reference>
<proteinExistence type="predicted"/>
<reference evidence="1" key="1">
    <citation type="journal article" date="2017" name="Nature">
        <title>The sunflower genome provides insights into oil metabolism, flowering and Asterid evolution.</title>
        <authorList>
            <person name="Badouin H."/>
            <person name="Gouzy J."/>
            <person name="Grassa C.J."/>
            <person name="Murat F."/>
            <person name="Staton S.E."/>
            <person name="Cottret L."/>
            <person name="Lelandais-Briere C."/>
            <person name="Owens G.L."/>
            <person name="Carrere S."/>
            <person name="Mayjonade B."/>
            <person name="Legrand L."/>
            <person name="Gill N."/>
            <person name="Kane N.C."/>
            <person name="Bowers J.E."/>
            <person name="Hubner S."/>
            <person name="Bellec A."/>
            <person name="Berard A."/>
            <person name="Berges H."/>
            <person name="Blanchet N."/>
            <person name="Boniface M.C."/>
            <person name="Brunel D."/>
            <person name="Catrice O."/>
            <person name="Chaidir N."/>
            <person name="Claudel C."/>
            <person name="Donnadieu C."/>
            <person name="Faraut T."/>
            <person name="Fievet G."/>
            <person name="Helmstetter N."/>
            <person name="King M."/>
            <person name="Knapp S.J."/>
            <person name="Lai Z."/>
            <person name="Le Paslier M.C."/>
            <person name="Lippi Y."/>
            <person name="Lorenzon L."/>
            <person name="Mandel J.R."/>
            <person name="Marage G."/>
            <person name="Marchand G."/>
            <person name="Marquand E."/>
            <person name="Bret-Mestries E."/>
            <person name="Morien E."/>
            <person name="Nambeesan S."/>
            <person name="Nguyen T."/>
            <person name="Pegot-Espagnet P."/>
            <person name="Pouilly N."/>
            <person name="Raftis F."/>
            <person name="Sallet E."/>
            <person name="Schiex T."/>
            <person name="Thomas J."/>
            <person name="Vandecasteele C."/>
            <person name="Vares D."/>
            <person name="Vear F."/>
            <person name="Vautrin S."/>
            <person name="Crespi M."/>
            <person name="Mangin B."/>
            <person name="Burke J.M."/>
            <person name="Salse J."/>
            <person name="Munos S."/>
            <person name="Vincourt P."/>
            <person name="Rieseberg L.H."/>
            <person name="Langlade N.B."/>
        </authorList>
    </citation>
    <scope>NUCLEOTIDE SEQUENCE</scope>
    <source>
        <tissue evidence="1">Leaves</tissue>
    </source>
</reference>
<evidence type="ECO:0000313" key="1">
    <source>
        <dbReference type="EMBL" id="KAF5819658.1"/>
    </source>
</evidence>
<dbReference type="Gramene" id="mRNA:HanXRQr2_Chr02g0080081">
    <property type="protein sequence ID" value="CDS:HanXRQr2_Chr02g0080081.1"/>
    <property type="gene ID" value="HanXRQr2_Chr02g0080081"/>
</dbReference>
<gene>
    <name evidence="1" type="ORF">HanXRQr2_Chr02g0080081</name>
</gene>
<accession>A0A9K3JPZ7</accession>
<protein>
    <submittedName>
        <fullName evidence="1">Uncharacterized protein</fullName>
    </submittedName>
</protein>
<sequence>MLEDVGDHQSYEYSQTSYLKTNRHRHLFHIRKFCEMRNGFVFHTEVLKEHNQNVLIDYTHHNDRNNDEDPILPHKFHKNIHSCDSQLGGN</sequence>
<keyword evidence="2" id="KW-1185">Reference proteome</keyword>
<comment type="caution">
    <text evidence="1">The sequence shown here is derived from an EMBL/GenBank/DDBJ whole genome shotgun (WGS) entry which is preliminary data.</text>
</comment>
<dbReference type="EMBL" id="MNCJ02000317">
    <property type="protein sequence ID" value="KAF5819658.1"/>
    <property type="molecule type" value="Genomic_DNA"/>
</dbReference>
<organism evidence="1 2">
    <name type="scientific">Helianthus annuus</name>
    <name type="common">Common sunflower</name>
    <dbReference type="NCBI Taxonomy" id="4232"/>
    <lineage>
        <taxon>Eukaryota</taxon>
        <taxon>Viridiplantae</taxon>
        <taxon>Streptophyta</taxon>
        <taxon>Embryophyta</taxon>
        <taxon>Tracheophyta</taxon>
        <taxon>Spermatophyta</taxon>
        <taxon>Magnoliopsida</taxon>
        <taxon>eudicotyledons</taxon>
        <taxon>Gunneridae</taxon>
        <taxon>Pentapetalae</taxon>
        <taxon>asterids</taxon>
        <taxon>campanulids</taxon>
        <taxon>Asterales</taxon>
        <taxon>Asteraceae</taxon>
        <taxon>Asteroideae</taxon>
        <taxon>Heliantheae alliance</taxon>
        <taxon>Heliantheae</taxon>
        <taxon>Helianthus</taxon>
    </lineage>
</organism>
<dbReference type="AlphaFoldDB" id="A0A9K3JPZ7"/>